<comment type="similarity">
    <text evidence="2">Belongs to the citrate synthase family.</text>
</comment>
<gene>
    <name evidence="6" type="ORF">H0A68_03535</name>
</gene>
<evidence type="ECO:0000256" key="4">
    <source>
        <dbReference type="ARBA" id="ARBA00022679"/>
    </source>
</evidence>
<sequence>MTRSKKPMPANESAKPRDNDLSAVDKSARAVTAQPPSGSGEHDGSGSGIYLSAREAIELLDIKPQTLYAYVTRGWVRAVGQPGSRQKRYLRDDIEKLRARSQARAGHGPTAAGALRWGEPVIASSITEITPDGPRYRGILATDMVRRECAYEATANLLWSGVWDETASYWPRRLPGAAFEKSVNRYMRHAADGIIHSKFATIVQVLSEDQGGNPEILLGSSTVAGCQIIHTLAGAFGLLCRGGFVAGDDAEPVAHIVLRALGREADDAVINAVNAALVLAADHELALPTFAARAVASTGAPLNACVLTGLVSFDGPLTGIVGRGLEEFAMESRSQADLRRKIETACRQGRQLVGFNHPLYPTGDPRALQLMDLVKALPVMPAPAHALLETLEDVTRDGNLALGFPAGLLLLQMAFGLPPRTGGALFLLGRIAGLVAHVQEQRLAGFFMRPRAKYIA</sequence>
<organism evidence="6 7">
    <name type="scientific">Allopusillimonas soli</name>
    <dbReference type="NCBI Taxonomy" id="659016"/>
    <lineage>
        <taxon>Bacteria</taxon>
        <taxon>Pseudomonadati</taxon>
        <taxon>Pseudomonadota</taxon>
        <taxon>Betaproteobacteria</taxon>
        <taxon>Burkholderiales</taxon>
        <taxon>Alcaligenaceae</taxon>
        <taxon>Allopusillimonas</taxon>
    </lineage>
</organism>
<reference evidence="6 7" key="1">
    <citation type="submission" date="2020-07" db="EMBL/GenBank/DDBJ databases">
        <title>Taxonomic revisions and descriptions of new bacterial species based on genomic comparisons in the high-G+C-content subgroup of the family Alcaligenaceae.</title>
        <authorList>
            <person name="Szabo A."/>
            <person name="Felfoldi T."/>
        </authorList>
    </citation>
    <scope>NUCLEOTIDE SEQUENCE [LARGE SCALE GENOMIC DNA]</scope>
    <source>
        <strain evidence="6 7">DSM 25264</strain>
    </source>
</reference>
<protein>
    <recommendedName>
        <fullName evidence="3">citrate synthase (unknown stereospecificity)</fullName>
        <ecNumber evidence="3">2.3.3.16</ecNumber>
    </recommendedName>
</protein>
<comment type="pathway">
    <text evidence="1">Carbohydrate metabolism; tricarboxylic acid cycle; isocitrate from oxaloacetate: step 1/2.</text>
</comment>
<dbReference type="OrthoDB" id="9800864at2"/>
<keyword evidence="4" id="KW-0808">Transferase</keyword>
<dbReference type="GO" id="GO:0006099">
    <property type="term" value="P:tricarboxylic acid cycle"/>
    <property type="evidence" value="ECO:0007669"/>
    <property type="project" value="UniProtKB-UniPathway"/>
</dbReference>
<dbReference type="Proteomes" id="UP000580517">
    <property type="component" value="Unassembled WGS sequence"/>
</dbReference>
<evidence type="ECO:0000313" key="7">
    <source>
        <dbReference type="Proteomes" id="UP000580517"/>
    </source>
</evidence>
<evidence type="ECO:0000256" key="3">
    <source>
        <dbReference type="ARBA" id="ARBA00012972"/>
    </source>
</evidence>
<dbReference type="GO" id="GO:0005829">
    <property type="term" value="C:cytosol"/>
    <property type="evidence" value="ECO:0007669"/>
    <property type="project" value="TreeGrafter"/>
</dbReference>
<dbReference type="PANTHER" id="PTHR11739">
    <property type="entry name" value="CITRATE SYNTHASE"/>
    <property type="match status" value="1"/>
</dbReference>
<evidence type="ECO:0000313" key="6">
    <source>
        <dbReference type="EMBL" id="NYT35932.1"/>
    </source>
</evidence>
<dbReference type="EMBL" id="JACCEW010000001">
    <property type="protein sequence ID" value="NYT35932.1"/>
    <property type="molecule type" value="Genomic_DNA"/>
</dbReference>
<evidence type="ECO:0000256" key="2">
    <source>
        <dbReference type="ARBA" id="ARBA00010566"/>
    </source>
</evidence>
<dbReference type="InterPro" id="IPR016142">
    <property type="entry name" value="Citrate_synth-like_lrg_a-sub"/>
</dbReference>
<dbReference type="Pfam" id="PF00285">
    <property type="entry name" value="Citrate_synt"/>
    <property type="match status" value="1"/>
</dbReference>
<dbReference type="Gene3D" id="1.10.230.10">
    <property type="entry name" value="Cytochrome P450-Terp, domain 2"/>
    <property type="match status" value="1"/>
</dbReference>
<dbReference type="SUPFAM" id="SSF46955">
    <property type="entry name" value="Putative DNA-binding domain"/>
    <property type="match status" value="1"/>
</dbReference>
<dbReference type="EC" id="2.3.3.16" evidence="3"/>
<dbReference type="RefSeq" id="WP_129967862.1">
    <property type="nucleotide sequence ID" value="NZ_JACCEW010000001.1"/>
</dbReference>
<dbReference type="GO" id="GO:0036440">
    <property type="term" value="F:citrate synthase activity"/>
    <property type="evidence" value="ECO:0007669"/>
    <property type="project" value="UniProtKB-EC"/>
</dbReference>
<dbReference type="PRINTS" id="PR00143">
    <property type="entry name" value="CITRTSNTHASE"/>
</dbReference>
<comment type="caution">
    <text evidence="6">The sequence shown here is derived from an EMBL/GenBank/DDBJ whole genome shotgun (WGS) entry which is preliminary data.</text>
</comment>
<dbReference type="SUPFAM" id="SSF48256">
    <property type="entry name" value="Citrate synthase"/>
    <property type="match status" value="1"/>
</dbReference>
<name>A0A853F8M7_9BURK</name>
<evidence type="ECO:0000256" key="5">
    <source>
        <dbReference type="SAM" id="MobiDB-lite"/>
    </source>
</evidence>
<dbReference type="InterPro" id="IPR036969">
    <property type="entry name" value="Citrate_synthase_sf"/>
</dbReference>
<evidence type="ECO:0000256" key="1">
    <source>
        <dbReference type="ARBA" id="ARBA00004751"/>
    </source>
</evidence>
<dbReference type="UniPathway" id="UPA00223">
    <property type="reaction ID" value="UER00717"/>
</dbReference>
<dbReference type="InterPro" id="IPR016143">
    <property type="entry name" value="Citrate_synth-like_sm_a-sub"/>
</dbReference>
<dbReference type="InterPro" id="IPR002020">
    <property type="entry name" value="Citrate_synthase"/>
</dbReference>
<dbReference type="PANTHER" id="PTHR11739:SF4">
    <property type="entry name" value="CITRATE SYNTHASE, PEROXISOMAL"/>
    <property type="match status" value="1"/>
</dbReference>
<accession>A0A853F8M7</accession>
<feature type="region of interest" description="Disordered" evidence="5">
    <location>
        <begin position="1"/>
        <end position="47"/>
    </location>
</feature>
<keyword evidence="7" id="KW-1185">Reference proteome</keyword>
<dbReference type="GO" id="GO:0005975">
    <property type="term" value="P:carbohydrate metabolic process"/>
    <property type="evidence" value="ECO:0007669"/>
    <property type="project" value="TreeGrafter"/>
</dbReference>
<dbReference type="InterPro" id="IPR009061">
    <property type="entry name" value="DNA-bd_dom_put_sf"/>
</dbReference>
<dbReference type="AlphaFoldDB" id="A0A853F8M7"/>
<dbReference type="Gene3D" id="1.10.580.10">
    <property type="entry name" value="Citrate Synthase, domain 1"/>
    <property type="match status" value="1"/>
</dbReference>
<proteinExistence type="inferred from homology"/>